<sequence length="882" mass="97132">MNTTTTGPPASETGQGQQRRALRFITNHGQPHTKRRRISLACVNCRKRKTGCSGERPACKTCETNNQVCGGYVNDSSHASSAAARTSDANRSGTGGNADKERPPKRSADGYPSESRSTQQSAGQFARSSSGNSRETTKISPPRLTVGFQKAIENSSADPQPQRLQEQSSQDAALESLGLNRNRMPYFRYFGPTAIMPGFKQMIVKVKEYRPGGGATSTSDQGILSPFVDGSTTNPAGAHSMHSATPSQMISDIRTPLSIPFYDSSRMPPSELITHLCSTFFEHLGCNFPFLQKERFMRDLEEKEVEAILVDSVCAMAARFSQHSMLKNSHLNSEGQMEKNRVPPSEYGLVFAQRAKSAIIDTFSCPSVAAVQAALLLAYDEFGRNRDSGLWMYLGIAIRMAQDLGMQNLNGLKYEGRDGPTPKSSQLDPGHTPMEENREEINNPNTTPDKTPEPQTVQEQRAVERERLDTFWAVFFLDRVISSGTGRPVTLNDRDIEVAFPSMNTCLPGTDWPTPFSALIRVIHLYGQVTDVLNRIKEATQMTPDVLKQLAAIETQLTQIYQGLQPRLHFNAVNFQHYVNASQGGTFVLLHFWFHTLIVLLHQPTLLHTFEGKIQQLVSNSRELSMSSAKTMTDILAFAELTDAKAALGNPFISQPVYIAGCAFLNETLIHTASSNPQSRTASPAPTSTVDPGENRALPITTSEDHVSLKVHEKVSVSSSRLDSKQLAKHTLLVRAANENYQRCHRALENLEHYWAGTKYILTVLDQKAKGIGEPVLYTKEEMECALELPCREPAFTSPGWRRKTSWESHASDSQSGTPSWGPVVGPSQLPSNMIGASPKLPNVDMTNGLGSSNSSNMVSQPLRQALPSPTRLVLRHLLVIM</sequence>
<feature type="compositionally biased region" description="Polar residues" evidence="3">
    <location>
        <begin position="675"/>
        <end position="690"/>
    </location>
</feature>
<dbReference type="OrthoDB" id="2354469at2759"/>
<accession>A0A6A6H144</accession>
<feature type="region of interest" description="Disordered" evidence="3">
    <location>
        <begin position="675"/>
        <end position="699"/>
    </location>
</feature>
<dbReference type="InterPro" id="IPR007219">
    <property type="entry name" value="XnlR_reg_dom"/>
</dbReference>
<dbReference type="GO" id="GO:0008270">
    <property type="term" value="F:zinc ion binding"/>
    <property type="evidence" value="ECO:0007669"/>
    <property type="project" value="InterPro"/>
</dbReference>
<feature type="compositionally biased region" description="Polar residues" evidence="3">
    <location>
        <begin position="442"/>
        <end position="455"/>
    </location>
</feature>
<dbReference type="CDD" id="cd12148">
    <property type="entry name" value="fungal_TF_MHR"/>
    <property type="match status" value="1"/>
</dbReference>
<dbReference type="PANTHER" id="PTHR47783">
    <property type="entry name" value="ZN(II)2CYS6 TRANSCRIPTION FACTOR (EUROFUNG)-RELATED"/>
    <property type="match status" value="1"/>
</dbReference>
<dbReference type="PROSITE" id="PS00463">
    <property type="entry name" value="ZN2_CY6_FUNGAL_1"/>
    <property type="match status" value="1"/>
</dbReference>
<dbReference type="AlphaFoldDB" id="A0A6A6H144"/>
<protein>
    <recommendedName>
        <fullName evidence="4">Zn(2)-C6 fungal-type domain-containing protein</fullName>
    </recommendedName>
</protein>
<proteinExistence type="predicted"/>
<evidence type="ECO:0000313" key="5">
    <source>
        <dbReference type="EMBL" id="KAF2231430.1"/>
    </source>
</evidence>
<name>A0A6A6H144_VIRVR</name>
<dbReference type="GO" id="GO:0000981">
    <property type="term" value="F:DNA-binding transcription factor activity, RNA polymerase II-specific"/>
    <property type="evidence" value="ECO:0007669"/>
    <property type="project" value="InterPro"/>
</dbReference>
<feature type="domain" description="Zn(2)-C6 fungal-type" evidence="4">
    <location>
        <begin position="41"/>
        <end position="69"/>
    </location>
</feature>
<dbReference type="SMART" id="SM00906">
    <property type="entry name" value="Fungal_trans"/>
    <property type="match status" value="1"/>
</dbReference>
<gene>
    <name evidence="5" type="ORF">EV356DRAFT_293488</name>
</gene>
<feature type="compositionally biased region" description="Polar residues" evidence="3">
    <location>
        <begin position="845"/>
        <end position="863"/>
    </location>
</feature>
<dbReference type="InterPro" id="IPR001138">
    <property type="entry name" value="Zn2Cys6_DnaBD"/>
</dbReference>
<keyword evidence="6" id="KW-1185">Reference proteome</keyword>
<feature type="compositionally biased region" description="Low complexity" evidence="3">
    <location>
        <begin position="80"/>
        <end position="92"/>
    </location>
</feature>
<evidence type="ECO:0000313" key="6">
    <source>
        <dbReference type="Proteomes" id="UP000800092"/>
    </source>
</evidence>
<dbReference type="SMART" id="SM00066">
    <property type="entry name" value="GAL4"/>
    <property type="match status" value="1"/>
</dbReference>
<evidence type="ECO:0000256" key="1">
    <source>
        <dbReference type="ARBA" id="ARBA00022723"/>
    </source>
</evidence>
<dbReference type="EMBL" id="ML991827">
    <property type="protein sequence ID" value="KAF2231430.1"/>
    <property type="molecule type" value="Genomic_DNA"/>
</dbReference>
<dbReference type="PROSITE" id="PS50048">
    <property type="entry name" value="ZN2_CY6_FUNGAL_2"/>
    <property type="match status" value="1"/>
</dbReference>
<evidence type="ECO:0000256" key="3">
    <source>
        <dbReference type="SAM" id="MobiDB-lite"/>
    </source>
</evidence>
<dbReference type="Pfam" id="PF00172">
    <property type="entry name" value="Zn_clus"/>
    <property type="match status" value="1"/>
</dbReference>
<reference evidence="5" key="1">
    <citation type="journal article" date="2020" name="Stud. Mycol.">
        <title>101 Dothideomycetes genomes: a test case for predicting lifestyles and emergence of pathogens.</title>
        <authorList>
            <person name="Haridas S."/>
            <person name="Albert R."/>
            <person name="Binder M."/>
            <person name="Bloem J."/>
            <person name="Labutti K."/>
            <person name="Salamov A."/>
            <person name="Andreopoulos B."/>
            <person name="Baker S."/>
            <person name="Barry K."/>
            <person name="Bills G."/>
            <person name="Bluhm B."/>
            <person name="Cannon C."/>
            <person name="Castanera R."/>
            <person name="Culley D."/>
            <person name="Daum C."/>
            <person name="Ezra D."/>
            <person name="Gonzalez J."/>
            <person name="Henrissat B."/>
            <person name="Kuo A."/>
            <person name="Liang C."/>
            <person name="Lipzen A."/>
            <person name="Lutzoni F."/>
            <person name="Magnuson J."/>
            <person name="Mondo S."/>
            <person name="Nolan M."/>
            <person name="Ohm R."/>
            <person name="Pangilinan J."/>
            <person name="Park H.-J."/>
            <person name="Ramirez L."/>
            <person name="Alfaro M."/>
            <person name="Sun H."/>
            <person name="Tritt A."/>
            <person name="Yoshinaga Y."/>
            <person name="Zwiers L.-H."/>
            <person name="Turgeon B."/>
            <person name="Goodwin S."/>
            <person name="Spatafora J."/>
            <person name="Crous P."/>
            <person name="Grigoriev I."/>
        </authorList>
    </citation>
    <scope>NUCLEOTIDE SEQUENCE</scope>
    <source>
        <strain evidence="5">Tuck. ex Michener</strain>
    </source>
</reference>
<dbReference type="SUPFAM" id="SSF57701">
    <property type="entry name" value="Zn2/Cys6 DNA-binding domain"/>
    <property type="match status" value="1"/>
</dbReference>
<dbReference type="Gene3D" id="4.10.240.10">
    <property type="entry name" value="Zn(2)-C6 fungal-type DNA-binding domain"/>
    <property type="match status" value="1"/>
</dbReference>
<keyword evidence="2" id="KW-0539">Nucleus</keyword>
<dbReference type="GO" id="GO:0003677">
    <property type="term" value="F:DNA binding"/>
    <property type="evidence" value="ECO:0007669"/>
    <property type="project" value="InterPro"/>
</dbReference>
<dbReference type="PANTHER" id="PTHR47783:SF1">
    <property type="entry name" value="ZN(II)2CYS6 TRANSCRIPTION FACTOR (EUROFUNG)"/>
    <property type="match status" value="1"/>
</dbReference>
<feature type="region of interest" description="Disordered" evidence="3">
    <location>
        <begin position="412"/>
        <end position="455"/>
    </location>
</feature>
<feature type="region of interest" description="Disordered" evidence="3">
    <location>
        <begin position="80"/>
        <end position="144"/>
    </location>
</feature>
<dbReference type="Proteomes" id="UP000800092">
    <property type="component" value="Unassembled WGS sequence"/>
</dbReference>
<dbReference type="CDD" id="cd00067">
    <property type="entry name" value="GAL4"/>
    <property type="match status" value="1"/>
</dbReference>
<feature type="region of interest" description="Disordered" evidence="3">
    <location>
        <begin position="799"/>
        <end position="864"/>
    </location>
</feature>
<evidence type="ECO:0000256" key="2">
    <source>
        <dbReference type="ARBA" id="ARBA00023242"/>
    </source>
</evidence>
<dbReference type="GO" id="GO:0006351">
    <property type="term" value="P:DNA-templated transcription"/>
    <property type="evidence" value="ECO:0007669"/>
    <property type="project" value="InterPro"/>
</dbReference>
<dbReference type="Pfam" id="PF04082">
    <property type="entry name" value="Fungal_trans"/>
    <property type="match status" value="1"/>
</dbReference>
<organism evidence="5 6">
    <name type="scientific">Viridothelium virens</name>
    <name type="common">Speckled blister lichen</name>
    <name type="synonym">Trypethelium virens</name>
    <dbReference type="NCBI Taxonomy" id="1048519"/>
    <lineage>
        <taxon>Eukaryota</taxon>
        <taxon>Fungi</taxon>
        <taxon>Dikarya</taxon>
        <taxon>Ascomycota</taxon>
        <taxon>Pezizomycotina</taxon>
        <taxon>Dothideomycetes</taxon>
        <taxon>Dothideomycetes incertae sedis</taxon>
        <taxon>Trypetheliales</taxon>
        <taxon>Trypetheliaceae</taxon>
        <taxon>Viridothelium</taxon>
    </lineage>
</organism>
<dbReference type="InterPro" id="IPR036864">
    <property type="entry name" value="Zn2-C6_fun-type_DNA-bd_sf"/>
</dbReference>
<feature type="compositionally biased region" description="Polar residues" evidence="3">
    <location>
        <begin position="114"/>
        <end position="134"/>
    </location>
</feature>
<keyword evidence="1" id="KW-0479">Metal-binding</keyword>
<feature type="compositionally biased region" description="Basic and acidic residues" evidence="3">
    <location>
        <begin position="98"/>
        <end position="108"/>
    </location>
</feature>
<evidence type="ECO:0000259" key="4">
    <source>
        <dbReference type="PROSITE" id="PS50048"/>
    </source>
</evidence>